<dbReference type="Proteomes" id="UP000604117">
    <property type="component" value="Unassembled WGS sequence"/>
</dbReference>
<gene>
    <name evidence="2" type="ORF">Asi02nite_46560</name>
</gene>
<feature type="compositionally biased region" description="Basic and acidic residues" evidence="1">
    <location>
        <begin position="130"/>
        <end position="139"/>
    </location>
</feature>
<evidence type="ECO:0000256" key="1">
    <source>
        <dbReference type="SAM" id="MobiDB-lite"/>
    </source>
</evidence>
<accession>A0ABQ4CV49</accession>
<reference evidence="2 3" key="1">
    <citation type="submission" date="2021-01" db="EMBL/GenBank/DDBJ databases">
        <title>Whole genome shotgun sequence of Asanoa siamensis NBRC 107932.</title>
        <authorList>
            <person name="Komaki H."/>
            <person name="Tamura T."/>
        </authorList>
    </citation>
    <scope>NUCLEOTIDE SEQUENCE [LARGE SCALE GENOMIC DNA]</scope>
    <source>
        <strain evidence="2 3">NBRC 107932</strain>
    </source>
</reference>
<feature type="region of interest" description="Disordered" evidence="1">
    <location>
        <begin position="1"/>
        <end position="49"/>
    </location>
</feature>
<keyword evidence="3" id="KW-1185">Reference proteome</keyword>
<dbReference type="EMBL" id="BONE01000039">
    <property type="protein sequence ID" value="GIF75138.1"/>
    <property type="molecule type" value="Genomic_DNA"/>
</dbReference>
<sequence length="139" mass="14546">MTRNPCAGPSNALSSRPRDPDSSGAKWIDGARAPAYSPSDPHGRDVSMPDLEGDMLRAVAALTGAVDFLHRYDRLQATLRADGGNGHCSALTAATEDGLAAAHRVLAGLRAPDGHAKTRTGPFIPAQRTPPDRRGDPGE</sequence>
<protein>
    <submittedName>
        <fullName evidence="2">Uncharacterized protein</fullName>
    </submittedName>
</protein>
<comment type="caution">
    <text evidence="2">The sequence shown here is derived from an EMBL/GenBank/DDBJ whole genome shotgun (WGS) entry which is preliminary data.</text>
</comment>
<evidence type="ECO:0000313" key="2">
    <source>
        <dbReference type="EMBL" id="GIF75138.1"/>
    </source>
</evidence>
<feature type="region of interest" description="Disordered" evidence="1">
    <location>
        <begin position="112"/>
        <end position="139"/>
    </location>
</feature>
<organism evidence="2 3">
    <name type="scientific">Asanoa siamensis</name>
    <dbReference type="NCBI Taxonomy" id="926357"/>
    <lineage>
        <taxon>Bacteria</taxon>
        <taxon>Bacillati</taxon>
        <taxon>Actinomycetota</taxon>
        <taxon>Actinomycetes</taxon>
        <taxon>Micromonosporales</taxon>
        <taxon>Micromonosporaceae</taxon>
        <taxon>Asanoa</taxon>
    </lineage>
</organism>
<evidence type="ECO:0000313" key="3">
    <source>
        <dbReference type="Proteomes" id="UP000604117"/>
    </source>
</evidence>
<proteinExistence type="predicted"/>
<name>A0ABQ4CV49_9ACTN</name>